<name>A0A392ULY5_9FABA</name>
<feature type="compositionally biased region" description="Acidic residues" evidence="1">
    <location>
        <begin position="53"/>
        <end position="62"/>
    </location>
</feature>
<dbReference type="EMBL" id="LXQA010865095">
    <property type="protein sequence ID" value="MCI74649.1"/>
    <property type="molecule type" value="Genomic_DNA"/>
</dbReference>
<organism evidence="2 3">
    <name type="scientific">Trifolium medium</name>
    <dbReference type="NCBI Taxonomy" id="97028"/>
    <lineage>
        <taxon>Eukaryota</taxon>
        <taxon>Viridiplantae</taxon>
        <taxon>Streptophyta</taxon>
        <taxon>Embryophyta</taxon>
        <taxon>Tracheophyta</taxon>
        <taxon>Spermatophyta</taxon>
        <taxon>Magnoliopsida</taxon>
        <taxon>eudicotyledons</taxon>
        <taxon>Gunneridae</taxon>
        <taxon>Pentapetalae</taxon>
        <taxon>rosids</taxon>
        <taxon>fabids</taxon>
        <taxon>Fabales</taxon>
        <taxon>Fabaceae</taxon>
        <taxon>Papilionoideae</taxon>
        <taxon>50 kb inversion clade</taxon>
        <taxon>NPAAA clade</taxon>
        <taxon>Hologalegina</taxon>
        <taxon>IRL clade</taxon>
        <taxon>Trifolieae</taxon>
        <taxon>Trifolium</taxon>
    </lineage>
</organism>
<feature type="region of interest" description="Disordered" evidence="1">
    <location>
        <begin position="1"/>
        <end position="78"/>
    </location>
</feature>
<feature type="non-terminal residue" evidence="2">
    <location>
        <position position="1"/>
    </location>
</feature>
<reference evidence="2 3" key="1">
    <citation type="journal article" date="2018" name="Front. Plant Sci.">
        <title>Red Clover (Trifolium pratense) and Zigzag Clover (T. medium) - A Picture of Genomic Similarities and Differences.</title>
        <authorList>
            <person name="Dluhosova J."/>
            <person name="Istvanek J."/>
            <person name="Nedelnik J."/>
            <person name="Repkova J."/>
        </authorList>
    </citation>
    <scope>NUCLEOTIDE SEQUENCE [LARGE SCALE GENOMIC DNA]</scope>
    <source>
        <strain evidence="3">cv. 10/8</strain>
        <tissue evidence="2">Leaf</tissue>
    </source>
</reference>
<evidence type="ECO:0000313" key="2">
    <source>
        <dbReference type="EMBL" id="MCI74649.1"/>
    </source>
</evidence>
<proteinExistence type="predicted"/>
<dbReference type="Proteomes" id="UP000265520">
    <property type="component" value="Unassembled WGS sequence"/>
</dbReference>
<feature type="compositionally biased region" description="Basic residues" evidence="1">
    <location>
        <begin position="30"/>
        <end position="47"/>
    </location>
</feature>
<evidence type="ECO:0000256" key="1">
    <source>
        <dbReference type="SAM" id="MobiDB-lite"/>
    </source>
</evidence>
<protein>
    <submittedName>
        <fullName evidence="2">Uncharacterized protein</fullName>
    </submittedName>
</protein>
<evidence type="ECO:0000313" key="3">
    <source>
        <dbReference type="Proteomes" id="UP000265520"/>
    </source>
</evidence>
<comment type="caution">
    <text evidence="2">The sequence shown here is derived from an EMBL/GenBank/DDBJ whole genome shotgun (WGS) entry which is preliminary data.</text>
</comment>
<keyword evidence="3" id="KW-1185">Reference proteome</keyword>
<dbReference type="AlphaFoldDB" id="A0A392ULY5"/>
<feature type="compositionally biased region" description="Basic and acidic residues" evidence="1">
    <location>
        <begin position="1"/>
        <end position="12"/>
    </location>
</feature>
<feature type="non-terminal residue" evidence="2">
    <location>
        <position position="78"/>
    </location>
</feature>
<accession>A0A392ULY5</accession>
<sequence>GASEAKNTEKNKGKATAETVVKSVPEKKEKAFKKPWSVKKRVLRIQRKNVVSESDEETEEEQPMFKRKRKEQTNPEKA</sequence>